<dbReference type="InterPro" id="IPR005119">
    <property type="entry name" value="LysR_subst-bd"/>
</dbReference>
<organism evidence="6 7">
    <name type="scientific">Paracidovorax konjaci</name>
    <dbReference type="NCBI Taxonomy" id="32040"/>
    <lineage>
        <taxon>Bacteria</taxon>
        <taxon>Pseudomonadati</taxon>
        <taxon>Pseudomonadota</taxon>
        <taxon>Betaproteobacteria</taxon>
        <taxon>Burkholderiales</taxon>
        <taxon>Comamonadaceae</taxon>
        <taxon>Paracidovorax</taxon>
    </lineage>
</organism>
<keyword evidence="3 6" id="KW-0238">DNA-binding</keyword>
<evidence type="ECO:0000313" key="6">
    <source>
        <dbReference type="EMBL" id="SFD66853.1"/>
    </source>
</evidence>
<name>A0A1I1UDK1_9BURK</name>
<dbReference type="SUPFAM" id="SSF46785">
    <property type="entry name" value="Winged helix' DNA-binding domain"/>
    <property type="match status" value="1"/>
</dbReference>
<keyword evidence="7" id="KW-1185">Reference proteome</keyword>
<dbReference type="InterPro" id="IPR036388">
    <property type="entry name" value="WH-like_DNA-bd_sf"/>
</dbReference>
<dbReference type="PANTHER" id="PTHR30537:SF5">
    <property type="entry name" value="HTH-TYPE TRANSCRIPTIONAL ACTIVATOR TTDR-RELATED"/>
    <property type="match status" value="1"/>
</dbReference>
<dbReference type="PROSITE" id="PS50931">
    <property type="entry name" value="HTH_LYSR"/>
    <property type="match status" value="1"/>
</dbReference>
<dbReference type="CDD" id="cd08432">
    <property type="entry name" value="PBP2_GcdR_TrpI_HvrB_AmpR_like"/>
    <property type="match status" value="1"/>
</dbReference>
<dbReference type="STRING" id="32040.SAMN04489710_104393"/>
<dbReference type="Pfam" id="PF03466">
    <property type="entry name" value="LysR_substrate"/>
    <property type="match status" value="1"/>
</dbReference>
<dbReference type="Gene3D" id="1.10.10.10">
    <property type="entry name" value="Winged helix-like DNA-binding domain superfamily/Winged helix DNA-binding domain"/>
    <property type="match status" value="1"/>
</dbReference>
<dbReference type="EMBL" id="FOMQ01000004">
    <property type="protein sequence ID" value="SFD66853.1"/>
    <property type="molecule type" value="Genomic_DNA"/>
</dbReference>
<dbReference type="OrthoDB" id="8591238at2"/>
<dbReference type="SUPFAM" id="SSF53850">
    <property type="entry name" value="Periplasmic binding protein-like II"/>
    <property type="match status" value="1"/>
</dbReference>
<evidence type="ECO:0000256" key="4">
    <source>
        <dbReference type="ARBA" id="ARBA00023163"/>
    </source>
</evidence>
<sequence length="324" mass="35858">MDSRLSNSVLAWLRCFDAAARQGSFTRAAAELCITQGAVSQQVKHLENWLGRPLFLRTPRTLVPTPEGQWLSVVLRESFEAIESTLAQMRLTATAHAAATLSCSPSFAMQWLTPRLGDFFRQHPDIGLRVFGEFHRLDRTRMVRDGVEAAVRFDPGGYTDLEATEFLDEWLTPVASPAFVAAHPALQQGDPACLRAEWLLHDGSAWEGANTFEEWQHWFAGLGIPVLAWQLGPQFNLSQLAVSAAIAGQGIAMGRAALVWEDVSAGRLVPLFGRSVLSRARYSFVTPPPPGPAMLRVREWLIDAGRRFRELRGAVLPAPHPQKD</sequence>
<evidence type="ECO:0000259" key="5">
    <source>
        <dbReference type="PROSITE" id="PS50931"/>
    </source>
</evidence>
<dbReference type="InterPro" id="IPR036390">
    <property type="entry name" value="WH_DNA-bd_sf"/>
</dbReference>
<dbReference type="Pfam" id="PF00126">
    <property type="entry name" value="HTH_1"/>
    <property type="match status" value="1"/>
</dbReference>
<comment type="similarity">
    <text evidence="1">Belongs to the LysR transcriptional regulatory family.</text>
</comment>
<reference evidence="7" key="1">
    <citation type="submission" date="2016-10" db="EMBL/GenBank/DDBJ databases">
        <authorList>
            <person name="Varghese N."/>
            <person name="Submissions S."/>
        </authorList>
    </citation>
    <scope>NUCLEOTIDE SEQUENCE [LARGE SCALE GENOMIC DNA]</scope>
    <source>
        <strain evidence="7">DSM 7481</strain>
    </source>
</reference>
<evidence type="ECO:0000313" key="7">
    <source>
        <dbReference type="Proteomes" id="UP000199517"/>
    </source>
</evidence>
<accession>A0A1I1UDK1</accession>
<dbReference type="GO" id="GO:0003700">
    <property type="term" value="F:DNA-binding transcription factor activity"/>
    <property type="evidence" value="ECO:0007669"/>
    <property type="project" value="InterPro"/>
</dbReference>
<dbReference type="PANTHER" id="PTHR30537">
    <property type="entry name" value="HTH-TYPE TRANSCRIPTIONAL REGULATOR"/>
    <property type="match status" value="1"/>
</dbReference>
<dbReference type="Gene3D" id="3.40.190.10">
    <property type="entry name" value="Periplasmic binding protein-like II"/>
    <property type="match status" value="2"/>
</dbReference>
<dbReference type="GO" id="GO:0003677">
    <property type="term" value="F:DNA binding"/>
    <property type="evidence" value="ECO:0007669"/>
    <property type="project" value="UniProtKB-KW"/>
</dbReference>
<feature type="domain" description="HTH lysR-type" evidence="5">
    <location>
        <begin position="10"/>
        <end position="65"/>
    </location>
</feature>
<proteinExistence type="inferred from homology"/>
<dbReference type="AlphaFoldDB" id="A0A1I1UDK1"/>
<gene>
    <name evidence="6" type="ORF">SAMN04489710_104393</name>
</gene>
<evidence type="ECO:0000256" key="2">
    <source>
        <dbReference type="ARBA" id="ARBA00023015"/>
    </source>
</evidence>
<keyword evidence="2" id="KW-0805">Transcription regulation</keyword>
<dbReference type="RefSeq" id="WP_092951055.1">
    <property type="nucleotide sequence ID" value="NZ_FOMQ01000004.1"/>
</dbReference>
<evidence type="ECO:0000256" key="1">
    <source>
        <dbReference type="ARBA" id="ARBA00009437"/>
    </source>
</evidence>
<dbReference type="PRINTS" id="PR00039">
    <property type="entry name" value="HTHLYSR"/>
</dbReference>
<protein>
    <submittedName>
        <fullName evidence="6">DNA-binding transcriptional regulator, LysR family</fullName>
    </submittedName>
</protein>
<keyword evidence="4" id="KW-0804">Transcription</keyword>
<dbReference type="InterPro" id="IPR000847">
    <property type="entry name" value="LysR_HTH_N"/>
</dbReference>
<evidence type="ECO:0000256" key="3">
    <source>
        <dbReference type="ARBA" id="ARBA00023125"/>
    </source>
</evidence>
<dbReference type="Proteomes" id="UP000199517">
    <property type="component" value="Unassembled WGS sequence"/>
</dbReference>
<dbReference type="InterPro" id="IPR058163">
    <property type="entry name" value="LysR-type_TF_proteobact-type"/>
</dbReference>